<evidence type="ECO:0000256" key="1">
    <source>
        <dbReference type="RuleBase" id="RU363044"/>
    </source>
</evidence>
<dbReference type="PANTHER" id="PTHR10492:SF90">
    <property type="entry name" value="ATP-DEPENDENT DNA HELICASE"/>
    <property type="match status" value="1"/>
</dbReference>
<keyword evidence="1" id="KW-0227">DNA damage</keyword>
<gene>
    <name evidence="4" type="ORF">Tco_0875133</name>
</gene>
<keyword evidence="5" id="KW-1185">Reference proteome</keyword>
<keyword evidence="2" id="KW-0472">Membrane</keyword>
<name>A0ABQ5BRF1_9ASTR</name>
<dbReference type="Pfam" id="PF05970">
    <property type="entry name" value="PIF1"/>
    <property type="match status" value="1"/>
</dbReference>
<keyword evidence="1" id="KW-0233">DNA recombination</keyword>
<keyword evidence="1" id="KW-0378">Hydrolase</keyword>
<dbReference type="EC" id="5.6.2.3" evidence="1"/>
<comment type="cofactor">
    <cofactor evidence="1">
        <name>Mg(2+)</name>
        <dbReference type="ChEBI" id="CHEBI:18420"/>
    </cofactor>
</comment>
<organism evidence="4 5">
    <name type="scientific">Tanacetum coccineum</name>
    <dbReference type="NCBI Taxonomy" id="301880"/>
    <lineage>
        <taxon>Eukaryota</taxon>
        <taxon>Viridiplantae</taxon>
        <taxon>Streptophyta</taxon>
        <taxon>Embryophyta</taxon>
        <taxon>Tracheophyta</taxon>
        <taxon>Spermatophyta</taxon>
        <taxon>Magnoliopsida</taxon>
        <taxon>eudicotyledons</taxon>
        <taxon>Gunneridae</taxon>
        <taxon>Pentapetalae</taxon>
        <taxon>asterids</taxon>
        <taxon>campanulids</taxon>
        <taxon>Asterales</taxon>
        <taxon>Asteraceae</taxon>
        <taxon>Asteroideae</taxon>
        <taxon>Anthemideae</taxon>
        <taxon>Anthemidinae</taxon>
        <taxon>Tanacetum</taxon>
    </lineage>
</organism>
<reference evidence="4" key="2">
    <citation type="submission" date="2022-01" db="EMBL/GenBank/DDBJ databases">
        <authorList>
            <person name="Yamashiro T."/>
            <person name="Shiraishi A."/>
            <person name="Satake H."/>
            <person name="Nakayama K."/>
        </authorList>
    </citation>
    <scope>NUCLEOTIDE SEQUENCE</scope>
</reference>
<keyword evidence="2" id="KW-1133">Transmembrane helix</keyword>
<feature type="domain" description="DNA helicase Pif1-like DEAD-box helicase" evidence="3">
    <location>
        <begin position="3"/>
        <end position="112"/>
    </location>
</feature>
<evidence type="ECO:0000259" key="3">
    <source>
        <dbReference type="Pfam" id="PF05970"/>
    </source>
</evidence>
<evidence type="ECO:0000313" key="4">
    <source>
        <dbReference type="EMBL" id="GJT16427.1"/>
    </source>
</evidence>
<dbReference type="Gene3D" id="3.40.50.300">
    <property type="entry name" value="P-loop containing nucleotide triphosphate hydrolases"/>
    <property type="match status" value="1"/>
</dbReference>
<evidence type="ECO:0000313" key="5">
    <source>
        <dbReference type="Proteomes" id="UP001151760"/>
    </source>
</evidence>
<dbReference type="InterPro" id="IPR027417">
    <property type="entry name" value="P-loop_NTPase"/>
</dbReference>
<dbReference type="Proteomes" id="UP001151760">
    <property type="component" value="Unassembled WGS sequence"/>
</dbReference>
<accession>A0ABQ5BRF1</accession>
<dbReference type="EMBL" id="BQNB010013473">
    <property type="protein sequence ID" value="GJT16427.1"/>
    <property type="molecule type" value="Genomic_DNA"/>
</dbReference>
<dbReference type="InterPro" id="IPR010285">
    <property type="entry name" value="DNA_helicase_pif1-like_DEAD"/>
</dbReference>
<protein>
    <recommendedName>
        <fullName evidence="1">ATP-dependent DNA helicase</fullName>
        <ecNumber evidence="1">5.6.2.3</ecNumber>
    </recommendedName>
</protein>
<comment type="similarity">
    <text evidence="1">Belongs to the helicase family.</text>
</comment>
<keyword evidence="1" id="KW-0067">ATP-binding</keyword>
<keyword evidence="2" id="KW-0812">Transmembrane</keyword>
<dbReference type="SUPFAM" id="SSF52540">
    <property type="entry name" value="P-loop containing nucleoside triphosphate hydrolases"/>
    <property type="match status" value="1"/>
</dbReference>
<comment type="caution">
    <text evidence="4">The sequence shown here is derived from an EMBL/GenBank/DDBJ whole genome shotgun (WGS) entry which is preliminary data.</text>
</comment>
<keyword evidence="1" id="KW-0347">Helicase</keyword>
<keyword evidence="1" id="KW-0547">Nucleotide-binding</keyword>
<feature type="transmembrane region" description="Helical" evidence="2">
    <location>
        <begin position="35"/>
        <end position="53"/>
    </location>
</feature>
<proteinExistence type="inferred from homology"/>
<comment type="catalytic activity">
    <reaction evidence="1">
        <text>ATP + H2O = ADP + phosphate + H(+)</text>
        <dbReference type="Rhea" id="RHEA:13065"/>
        <dbReference type="ChEBI" id="CHEBI:15377"/>
        <dbReference type="ChEBI" id="CHEBI:15378"/>
        <dbReference type="ChEBI" id="CHEBI:30616"/>
        <dbReference type="ChEBI" id="CHEBI:43474"/>
        <dbReference type="ChEBI" id="CHEBI:456216"/>
        <dbReference type="EC" id="5.6.2.3"/>
    </reaction>
</comment>
<reference evidence="4" key="1">
    <citation type="journal article" date="2022" name="Int. J. Mol. Sci.">
        <title>Draft Genome of Tanacetum Coccineum: Genomic Comparison of Closely Related Tanacetum-Family Plants.</title>
        <authorList>
            <person name="Yamashiro T."/>
            <person name="Shiraishi A."/>
            <person name="Nakayama K."/>
            <person name="Satake H."/>
        </authorList>
    </citation>
    <scope>NUCLEOTIDE SEQUENCE</scope>
</reference>
<dbReference type="PANTHER" id="PTHR10492">
    <property type="match status" value="1"/>
</dbReference>
<sequence length="113" mass="12329">MQCVAARNGGVFFVYGCGGTGKTYLWRTIISRIRLTGKVVLSVALSGIASLLLPSGCTSHSMFRILIDLDKDSCCAIDVTSDLAELIKIAELIIRDEAPLQHRRAFEAVDHTF</sequence>
<keyword evidence="1" id="KW-0234">DNA repair</keyword>
<evidence type="ECO:0000256" key="2">
    <source>
        <dbReference type="SAM" id="Phobius"/>
    </source>
</evidence>